<keyword evidence="6 13" id="KW-1133">Transmembrane helix</keyword>
<evidence type="ECO:0000256" key="1">
    <source>
        <dbReference type="ARBA" id="ARBA00004162"/>
    </source>
</evidence>
<keyword evidence="7 13" id="KW-0472">Membrane</keyword>
<feature type="transmembrane region" description="Helical" evidence="13">
    <location>
        <begin position="12"/>
        <end position="33"/>
    </location>
</feature>
<dbReference type="PROSITE" id="PS51257">
    <property type="entry name" value="PROKAR_LIPOPROTEIN"/>
    <property type="match status" value="1"/>
</dbReference>
<sequence length="178" mass="20592">MFKELPSLDTLLWDVMIVAAWHIVVFIACVKLPPSTFDASKSRYQPLSWEKGGRWYKDKLKINLWKDHLPQHIGKGGFSKEHFTDVSLEYLDQFILETCRGEWMHLSNCLCAVVIFLINPLLQGLLFAFLILLGNLPFAVIQRYNRFRIQTVRRKVIRDQTAAALKSKNEKDADAITV</sequence>
<dbReference type="Proteomes" id="UP000886785">
    <property type="component" value="Unassembled WGS sequence"/>
</dbReference>
<evidence type="ECO:0000256" key="3">
    <source>
        <dbReference type="ARBA" id="ARBA00022679"/>
    </source>
</evidence>
<keyword evidence="3" id="KW-0808">Transferase</keyword>
<dbReference type="GO" id="GO:0016746">
    <property type="term" value="F:acyltransferase activity"/>
    <property type="evidence" value="ECO:0007669"/>
    <property type="project" value="UniProtKB-KW"/>
</dbReference>
<evidence type="ECO:0000256" key="11">
    <source>
        <dbReference type="ARBA" id="ARBA00023667"/>
    </source>
</evidence>
<evidence type="ECO:0000256" key="13">
    <source>
        <dbReference type="SAM" id="Phobius"/>
    </source>
</evidence>
<evidence type="ECO:0000256" key="12">
    <source>
        <dbReference type="ARBA" id="ARBA00025324"/>
    </source>
</evidence>
<dbReference type="InterPro" id="IPR044021">
    <property type="entry name" value="CrtO"/>
</dbReference>
<organism evidence="14 15">
    <name type="scientific">Candidatus Gallacutalibacter pullicola</name>
    <dbReference type="NCBI Taxonomy" id="2840830"/>
    <lineage>
        <taxon>Bacteria</taxon>
        <taxon>Bacillati</taxon>
        <taxon>Bacillota</taxon>
        <taxon>Clostridia</taxon>
        <taxon>Eubacteriales</taxon>
        <taxon>Candidatus Gallacutalibacter</taxon>
    </lineage>
</organism>
<evidence type="ECO:0000256" key="10">
    <source>
        <dbReference type="ARBA" id="ARBA00023603"/>
    </source>
</evidence>
<evidence type="ECO:0000256" key="5">
    <source>
        <dbReference type="ARBA" id="ARBA00022729"/>
    </source>
</evidence>
<dbReference type="GO" id="GO:0005886">
    <property type="term" value="C:plasma membrane"/>
    <property type="evidence" value="ECO:0007669"/>
    <property type="project" value="UniProtKB-SubCell"/>
</dbReference>
<keyword evidence="4 13" id="KW-0812">Transmembrane</keyword>
<comment type="caution">
    <text evidence="14">The sequence shown here is derived from an EMBL/GenBank/DDBJ whole genome shotgun (WGS) entry which is preliminary data.</text>
</comment>
<evidence type="ECO:0000313" key="15">
    <source>
        <dbReference type="Proteomes" id="UP000886785"/>
    </source>
</evidence>
<comment type="function">
    <text evidence="12">Catalyzes the acylation of glycosyl-4,4'-diaponeurosporenoate, i.e. the esterification of glucose at the C6'' position with the carboxyl group of the C(15) fatty acid 12-methyltetradecanoic acid, to yield staphyloxanthin. This is the last step in the biosynthesis of this orange pigment, present in most staphylococci strains.</text>
</comment>
<dbReference type="EMBL" id="DVHF01000080">
    <property type="protein sequence ID" value="HIR57405.1"/>
    <property type="molecule type" value="Genomic_DNA"/>
</dbReference>
<dbReference type="Pfam" id="PF18927">
    <property type="entry name" value="CrtO"/>
    <property type="match status" value="1"/>
</dbReference>
<evidence type="ECO:0000256" key="4">
    <source>
        <dbReference type="ARBA" id="ARBA00022692"/>
    </source>
</evidence>
<evidence type="ECO:0000256" key="7">
    <source>
        <dbReference type="ARBA" id="ARBA00023136"/>
    </source>
</evidence>
<evidence type="ECO:0000256" key="2">
    <source>
        <dbReference type="ARBA" id="ARBA00022475"/>
    </source>
</evidence>
<comment type="pathway">
    <text evidence="9">Carotenoid biosynthesis; staphyloxanthin biosynthesis; staphyloxanthin from farnesyl diphosphate: step 5/5.</text>
</comment>
<evidence type="ECO:0000256" key="9">
    <source>
        <dbReference type="ARBA" id="ARBA00023588"/>
    </source>
</evidence>
<gene>
    <name evidence="14" type="ORF">IAA54_07025</name>
</gene>
<proteinExistence type="inferred from homology"/>
<comment type="similarity">
    <text evidence="10">Belongs to the acyltransferase CrtO family.</text>
</comment>
<evidence type="ECO:0000313" key="14">
    <source>
        <dbReference type="EMBL" id="HIR57405.1"/>
    </source>
</evidence>
<evidence type="ECO:0000256" key="8">
    <source>
        <dbReference type="ARBA" id="ARBA00023315"/>
    </source>
</evidence>
<dbReference type="AlphaFoldDB" id="A0A9D1DQW3"/>
<reference evidence="14" key="1">
    <citation type="submission" date="2020-10" db="EMBL/GenBank/DDBJ databases">
        <authorList>
            <person name="Gilroy R."/>
        </authorList>
    </citation>
    <scope>NUCLEOTIDE SEQUENCE</scope>
    <source>
        <strain evidence="14">ChiSjej1B19-7085</strain>
    </source>
</reference>
<comment type="subcellular location">
    <subcellularLocation>
        <location evidence="1">Cell membrane</location>
        <topology evidence="1">Single-pass membrane protein</topology>
    </subcellularLocation>
</comment>
<keyword evidence="5" id="KW-0732">Signal</keyword>
<keyword evidence="8" id="KW-0012">Acyltransferase</keyword>
<protein>
    <recommendedName>
        <fullName evidence="11">Glycosyl-4,4'-diaponeurosporenoate acyltransferase</fullName>
    </recommendedName>
</protein>
<name>A0A9D1DQW3_9FIRM</name>
<keyword evidence="2" id="KW-1003">Cell membrane</keyword>
<evidence type="ECO:0000256" key="6">
    <source>
        <dbReference type="ARBA" id="ARBA00022989"/>
    </source>
</evidence>
<accession>A0A9D1DQW3</accession>
<reference evidence="14" key="2">
    <citation type="journal article" date="2021" name="PeerJ">
        <title>Extensive microbial diversity within the chicken gut microbiome revealed by metagenomics and culture.</title>
        <authorList>
            <person name="Gilroy R."/>
            <person name="Ravi A."/>
            <person name="Getino M."/>
            <person name="Pursley I."/>
            <person name="Horton D.L."/>
            <person name="Alikhan N.F."/>
            <person name="Baker D."/>
            <person name="Gharbi K."/>
            <person name="Hall N."/>
            <person name="Watson M."/>
            <person name="Adriaenssens E.M."/>
            <person name="Foster-Nyarko E."/>
            <person name="Jarju S."/>
            <person name="Secka A."/>
            <person name="Antonio M."/>
            <person name="Oren A."/>
            <person name="Chaudhuri R.R."/>
            <person name="La Ragione R."/>
            <person name="Hildebrand F."/>
            <person name="Pallen M.J."/>
        </authorList>
    </citation>
    <scope>NUCLEOTIDE SEQUENCE</scope>
    <source>
        <strain evidence="14">ChiSjej1B19-7085</strain>
    </source>
</reference>